<dbReference type="Proteomes" id="UP000195273">
    <property type="component" value="Chromosome"/>
</dbReference>
<dbReference type="GO" id="GO:0005509">
    <property type="term" value="F:calcium ion binding"/>
    <property type="evidence" value="ECO:0007669"/>
    <property type="project" value="InterPro"/>
</dbReference>
<comment type="subcellular location">
    <subcellularLocation>
        <location evidence="1">Secreted</location>
    </subcellularLocation>
</comment>
<dbReference type="KEGG" id="lvs:LOKVESSMR4R_00826"/>
<evidence type="ECO:0000256" key="1">
    <source>
        <dbReference type="ARBA" id="ARBA00004613"/>
    </source>
</evidence>
<proteinExistence type="predicted"/>
<reference evidence="4 5" key="1">
    <citation type="submission" date="2017-05" db="EMBL/GenBank/DDBJ databases">
        <title>Genome Sequence of Loktanella vestfoldensis Strain SMR4r Isolated from a Culture of the Diatom Skeletonema marinoi.</title>
        <authorList>
            <person name="Topel M."/>
            <person name="Pinder M.I.M."/>
            <person name="Johansson O.N."/>
            <person name="Kourtchenko O."/>
            <person name="Godhe A."/>
            <person name="Clarke A.K."/>
        </authorList>
    </citation>
    <scope>NUCLEOTIDE SEQUENCE [LARGE SCALE GENOMIC DNA]</scope>
    <source>
        <strain evidence="4 5">SMR4r</strain>
    </source>
</reference>
<dbReference type="PROSITE" id="PS00330">
    <property type="entry name" value="HEMOLYSIN_CALCIUM"/>
    <property type="match status" value="3"/>
</dbReference>
<protein>
    <submittedName>
        <fullName evidence="4">Bifunctional hemolysin/adenylate cyclase</fullName>
    </submittedName>
</protein>
<evidence type="ECO:0000256" key="3">
    <source>
        <dbReference type="SAM" id="MobiDB-lite"/>
    </source>
</evidence>
<dbReference type="PANTHER" id="PTHR38340:SF1">
    <property type="entry name" value="S-LAYER PROTEIN"/>
    <property type="match status" value="1"/>
</dbReference>
<keyword evidence="5" id="KW-1185">Reference proteome</keyword>
<keyword evidence="2" id="KW-0964">Secreted</keyword>
<gene>
    <name evidence="4" type="primary">cya</name>
    <name evidence="4" type="ORF">LOKVESSMR4R_00826</name>
</gene>
<feature type="region of interest" description="Disordered" evidence="3">
    <location>
        <begin position="712"/>
        <end position="731"/>
    </location>
</feature>
<dbReference type="InterPro" id="IPR011049">
    <property type="entry name" value="Serralysin-like_metalloprot_C"/>
</dbReference>
<accession>A0A1Y0E9R6</accession>
<dbReference type="EMBL" id="CP021431">
    <property type="protein sequence ID" value="ARU00159.1"/>
    <property type="molecule type" value="Genomic_DNA"/>
</dbReference>
<dbReference type="PANTHER" id="PTHR38340">
    <property type="entry name" value="S-LAYER PROTEIN"/>
    <property type="match status" value="1"/>
</dbReference>
<dbReference type="Gene3D" id="2.150.10.10">
    <property type="entry name" value="Serralysin-like metalloprotease, C-terminal"/>
    <property type="match status" value="3"/>
</dbReference>
<dbReference type="PRINTS" id="PR00313">
    <property type="entry name" value="CABNDNGRPT"/>
</dbReference>
<dbReference type="OrthoDB" id="733404at2"/>
<dbReference type="SUPFAM" id="SSF51120">
    <property type="entry name" value="beta-Roll"/>
    <property type="match status" value="5"/>
</dbReference>
<feature type="region of interest" description="Disordered" evidence="3">
    <location>
        <begin position="333"/>
        <end position="375"/>
    </location>
</feature>
<dbReference type="RefSeq" id="WP_087206424.1">
    <property type="nucleotide sequence ID" value="NZ_CP021431.1"/>
</dbReference>
<dbReference type="InterPro" id="IPR018511">
    <property type="entry name" value="Hemolysin-typ_Ca-bd_CS"/>
</dbReference>
<name>A0A1Y0E9R6_9RHOB</name>
<evidence type="ECO:0000313" key="4">
    <source>
        <dbReference type="EMBL" id="ARU00159.1"/>
    </source>
</evidence>
<evidence type="ECO:0000256" key="2">
    <source>
        <dbReference type="ARBA" id="ARBA00022525"/>
    </source>
</evidence>
<dbReference type="GO" id="GO:0005576">
    <property type="term" value="C:extracellular region"/>
    <property type="evidence" value="ECO:0007669"/>
    <property type="project" value="UniProtKB-SubCell"/>
</dbReference>
<evidence type="ECO:0000313" key="5">
    <source>
        <dbReference type="Proteomes" id="UP000195273"/>
    </source>
</evidence>
<sequence length="1334" mass="136979">MKTQKSETSTTRNPSQFYVSLSGQTKPLKNSYRSILKRSSLLTAFPLAACGISTNTKQEFTVSETSIGLWQVASNFGAVDVTFSEDDESNLLFNAAESDTGVSVGSVEISQLKVDSPTFLDVAIADQQHDNGFKIIGVGDVTFSSTALREGFEDSTSALINVELTGGDLIFDLPPDDNDTLILIDGSLITLNGGRLIVDDGTLDASAAVVSGVTRSDGIVLNSKLILTASQAKELTDAGVSITRGETNDPNEIDAVSVVQILIKSSEDTAALEALTSGNADRLGLLVSQNTFGEKPWLIIAVDPEFEQSEENAADVERVFDVIDTKADVIEQATGRLEEDGTLTLPQRGSDKADDEATSTTPSPPPPAQPQLSLSTTSENITITSDLTAELLFSDNTKLSDLVGGTPTNLTTLSAIATGQIYAKTSSGGQSATSNQTITLGTTGNDTIDLSTLGSGVDYILAGDGDDIITAGASNDHVIAGDGNDIVTGGPGADSLYGGANNDIFLILDEDHHSVGEVINGGDGLDVIRYSATDGGTLTLTVGTSVEQVYISDASGDRTGTTNENVDASNLLSAVSLLGNDGDNSLTGGAGSDTLSGGAGADTLIADDTDTNVDGGADADVMQLALDASFLASELANIETVELVADAEVTVDYTDVIGTSNIETVTGVNAGPEIEKLIIIGASAGDGTVTLDYSTNLTLTDVLLEVQGGTDDEAITGTAGDDKLDGGAGSDTLSGGAGADTLIADDTDTNVDGGADADVMQLALDASFLASELANIETVELAADAEVTVDYTDVIGTNNIETVTGVNAGPEIEKLIIIGASAGDGTVTLDYSTNLTLTDVLLEVQGGTDDEAITGTAGDDILNGGDGNDTINAQETDTIDGGNGTDRAVFSAAVGAAQLLDEDLENVENVSVEGSSTFDFSAQTEALTITVDEFFQIVTVNSGNTEINLGGYFNSIYGLGVGSDTVIQNSAHSFNAIYASGSNTVTLNVLVGTGVIVYEDDTKVAVDLDINASQSVERIIFATEQERDRTGRSDNLIGGAGDDRFHFKNKDYLVGSTISGGTGSDGIRLETTASNSITLSDADFVNMTQMEIIDNVGDGALDVTLGTNASAVFSNGIVVRATSYDNGTGDDKELTSNATTLTLNATDLTVQLTVYGTNGDDQITGSAGDDTIVGENGHDTINGGGGDDRIISGAGDDIITGGVGADTFVITSIVSNNIDSITDFQTTIDDIELSATDLNDEIGAEVFAAGNVVGTDAGAFIEYLDGAGDVAATGVPGTFIYNADNGRLSFDKNGDTFYNDMHGATFDNSDDIWVANLGAGATGDIVAADFTIIA</sequence>
<dbReference type="InterPro" id="IPR050557">
    <property type="entry name" value="RTX_toxin/Mannuronan_C5-epim"/>
</dbReference>
<dbReference type="Pfam" id="PF00353">
    <property type="entry name" value="HemolysinCabind"/>
    <property type="match status" value="6"/>
</dbReference>
<dbReference type="InterPro" id="IPR001343">
    <property type="entry name" value="Hemolysn_Ca-bd"/>
</dbReference>
<organism evidence="4 5">
    <name type="scientific">Yoonia vestfoldensis</name>
    <dbReference type="NCBI Taxonomy" id="245188"/>
    <lineage>
        <taxon>Bacteria</taxon>
        <taxon>Pseudomonadati</taxon>
        <taxon>Pseudomonadota</taxon>
        <taxon>Alphaproteobacteria</taxon>
        <taxon>Rhodobacterales</taxon>
        <taxon>Paracoccaceae</taxon>
        <taxon>Yoonia</taxon>
    </lineage>
</organism>